<reference evidence="2 3" key="1">
    <citation type="submission" date="2022-04" db="EMBL/GenBank/DDBJ databases">
        <title>Genome sequence of soybean root-associated Caulobacter segnis RL271.</title>
        <authorList>
            <person name="Longley R."/>
            <person name="Bonito G."/>
            <person name="Trigodet F."/>
            <person name="Crosson S."/>
            <person name="Fiebig A."/>
        </authorList>
    </citation>
    <scope>NUCLEOTIDE SEQUENCE [LARGE SCALE GENOMIC DNA]</scope>
    <source>
        <strain evidence="2 3">RL271</strain>
    </source>
</reference>
<organism evidence="2 3">
    <name type="scientific">Caulobacter segnis</name>
    <dbReference type="NCBI Taxonomy" id="88688"/>
    <lineage>
        <taxon>Bacteria</taxon>
        <taxon>Pseudomonadati</taxon>
        <taxon>Pseudomonadota</taxon>
        <taxon>Alphaproteobacteria</taxon>
        <taxon>Caulobacterales</taxon>
        <taxon>Caulobacteraceae</taxon>
        <taxon>Caulobacter</taxon>
    </lineage>
</organism>
<dbReference type="Proteomes" id="UP001057520">
    <property type="component" value="Chromosome"/>
</dbReference>
<dbReference type="Pfam" id="PF21102">
    <property type="entry name" value="DprA_N"/>
    <property type="match status" value="1"/>
</dbReference>
<gene>
    <name evidence="2" type="ORF">MZV50_16765</name>
</gene>
<evidence type="ECO:0000313" key="3">
    <source>
        <dbReference type="Proteomes" id="UP001057520"/>
    </source>
</evidence>
<proteinExistence type="predicted"/>
<sequence length="77" mass="8537">MIPGRLSDIQRFARLRLACTETVGPVTFDDLISCYGAPERRLSGLPGLSRRGERAFPLAPPPREATSCGRPARRSRR</sequence>
<accession>A0ABY4ZNE8</accession>
<evidence type="ECO:0000256" key="1">
    <source>
        <dbReference type="SAM" id="MobiDB-lite"/>
    </source>
</evidence>
<protein>
    <submittedName>
        <fullName evidence="2">Uncharacterized protein</fullName>
    </submittedName>
</protein>
<evidence type="ECO:0000313" key="2">
    <source>
        <dbReference type="EMBL" id="USQ94248.1"/>
    </source>
</evidence>
<dbReference type="EMBL" id="CP096040">
    <property type="protein sequence ID" value="USQ94248.1"/>
    <property type="molecule type" value="Genomic_DNA"/>
</dbReference>
<keyword evidence="3" id="KW-1185">Reference proteome</keyword>
<name>A0ABY4ZNE8_9CAUL</name>
<feature type="region of interest" description="Disordered" evidence="1">
    <location>
        <begin position="42"/>
        <end position="77"/>
    </location>
</feature>